<dbReference type="SMART" id="SM00823">
    <property type="entry name" value="PKS_PP"/>
    <property type="match status" value="4"/>
</dbReference>
<dbReference type="Pfam" id="PF00501">
    <property type="entry name" value="AMP-binding"/>
    <property type="match status" value="4"/>
</dbReference>
<dbReference type="InterPro" id="IPR023213">
    <property type="entry name" value="CAT-like_dom_sf"/>
</dbReference>
<dbReference type="RefSeq" id="WP_172437245.1">
    <property type="nucleotide sequence ID" value="NZ_AP014940.1"/>
</dbReference>
<keyword evidence="3" id="KW-0596">Phosphopantetheine</keyword>
<feature type="domain" description="Carrier" evidence="5">
    <location>
        <begin position="527"/>
        <end position="601"/>
    </location>
</feature>
<dbReference type="FunFam" id="3.30.300.30:FF:000010">
    <property type="entry name" value="Enterobactin synthetase component F"/>
    <property type="match status" value="4"/>
</dbReference>
<dbReference type="Pfam" id="PF13193">
    <property type="entry name" value="AMP-binding_C"/>
    <property type="match status" value="4"/>
</dbReference>
<dbReference type="GO" id="GO:0031177">
    <property type="term" value="F:phosphopantetheine binding"/>
    <property type="evidence" value="ECO:0007669"/>
    <property type="project" value="InterPro"/>
</dbReference>
<evidence type="ECO:0000256" key="1">
    <source>
        <dbReference type="ARBA" id="ARBA00001957"/>
    </source>
</evidence>
<dbReference type="InterPro" id="IPR009081">
    <property type="entry name" value="PP-bd_ACP"/>
</dbReference>
<dbReference type="FunFam" id="3.40.50.12780:FF:000012">
    <property type="entry name" value="Non-ribosomal peptide synthetase"/>
    <property type="match status" value="4"/>
</dbReference>
<feature type="domain" description="Carrier" evidence="5">
    <location>
        <begin position="3733"/>
        <end position="3808"/>
    </location>
</feature>
<dbReference type="InterPro" id="IPR045851">
    <property type="entry name" value="AMP-bd_C_sf"/>
</dbReference>
<dbReference type="PROSITE" id="PS00455">
    <property type="entry name" value="AMP_BINDING"/>
    <property type="match status" value="4"/>
</dbReference>
<dbReference type="GO" id="GO:0003824">
    <property type="term" value="F:catalytic activity"/>
    <property type="evidence" value="ECO:0007669"/>
    <property type="project" value="InterPro"/>
</dbReference>
<dbReference type="CDD" id="cd05930">
    <property type="entry name" value="A_NRPS"/>
    <property type="match status" value="2"/>
</dbReference>
<dbReference type="Pfam" id="PF00668">
    <property type="entry name" value="Condensation"/>
    <property type="match status" value="3"/>
</dbReference>
<dbReference type="InterPro" id="IPR000873">
    <property type="entry name" value="AMP-dep_synth/lig_dom"/>
</dbReference>
<dbReference type="InterPro" id="IPR001242">
    <property type="entry name" value="Condensation_dom"/>
</dbReference>
<dbReference type="Gene3D" id="1.10.1200.10">
    <property type="entry name" value="ACP-like"/>
    <property type="match status" value="4"/>
</dbReference>
<proteinExistence type="inferred from homology"/>
<dbReference type="FunFam" id="3.30.559.10:FF:000012">
    <property type="entry name" value="Non-ribosomal peptide synthetase"/>
    <property type="match status" value="2"/>
</dbReference>
<evidence type="ECO:0000313" key="6">
    <source>
        <dbReference type="EMBL" id="BAV98102.1"/>
    </source>
</evidence>
<dbReference type="PANTHER" id="PTHR45527:SF1">
    <property type="entry name" value="FATTY ACID SYNTHASE"/>
    <property type="match status" value="1"/>
</dbReference>
<dbReference type="KEGG" id="lem:LEN_2615"/>
<dbReference type="InterPro" id="IPR025110">
    <property type="entry name" value="AMP-bd_C"/>
</dbReference>
<evidence type="ECO:0000256" key="3">
    <source>
        <dbReference type="ARBA" id="ARBA00022450"/>
    </source>
</evidence>
<evidence type="ECO:0000256" key="4">
    <source>
        <dbReference type="ARBA" id="ARBA00022553"/>
    </source>
</evidence>
<dbReference type="PROSITE" id="PS00012">
    <property type="entry name" value="PHOSPHOPANTETHEINE"/>
    <property type="match status" value="3"/>
</dbReference>
<dbReference type="NCBIfam" id="NF003417">
    <property type="entry name" value="PRK04813.1"/>
    <property type="match status" value="4"/>
</dbReference>
<accession>A0AAU9AJ02</accession>
<protein>
    <submittedName>
        <fullName evidence="6">Non-ribosomal peptide synthetase</fullName>
    </submittedName>
</protein>
<dbReference type="InterPro" id="IPR006162">
    <property type="entry name" value="Ppantetheine_attach_site"/>
</dbReference>
<comment type="similarity">
    <text evidence="2">Belongs to the ATP-dependent AMP-binding enzyme family.</text>
</comment>
<dbReference type="Gene3D" id="2.30.38.10">
    <property type="entry name" value="Luciferase, Domain 3"/>
    <property type="match status" value="3"/>
</dbReference>
<evidence type="ECO:0000259" key="5">
    <source>
        <dbReference type="PROSITE" id="PS50075"/>
    </source>
</evidence>
<name>A0AAU9AJ02_LYSEN</name>
<dbReference type="Proteomes" id="UP000218824">
    <property type="component" value="Chromosome"/>
</dbReference>
<dbReference type="InterPro" id="IPR020845">
    <property type="entry name" value="AMP-binding_CS"/>
</dbReference>
<dbReference type="InterPro" id="IPR010071">
    <property type="entry name" value="AA_adenyl_dom"/>
</dbReference>
<keyword evidence="4" id="KW-0597">Phosphoprotein</keyword>
<dbReference type="FunFam" id="3.40.50.980:FF:000001">
    <property type="entry name" value="Non-ribosomal peptide synthetase"/>
    <property type="match status" value="4"/>
</dbReference>
<feature type="domain" description="Carrier" evidence="5">
    <location>
        <begin position="1612"/>
        <end position="1687"/>
    </location>
</feature>
<dbReference type="Gene3D" id="3.30.300.30">
    <property type="match status" value="4"/>
</dbReference>
<dbReference type="GO" id="GO:0044550">
    <property type="term" value="P:secondary metabolite biosynthetic process"/>
    <property type="evidence" value="ECO:0007669"/>
    <property type="project" value="UniProtKB-ARBA"/>
</dbReference>
<dbReference type="Pfam" id="PF00550">
    <property type="entry name" value="PP-binding"/>
    <property type="match status" value="4"/>
</dbReference>
<dbReference type="Gene3D" id="3.30.559.10">
    <property type="entry name" value="Chloramphenicol acetyltransferase-like domain"/>
    <property type="match status" value="3"/>
</dbReference>
<dbReference type="InterPro" id="IPR042099">
    <property type="entry name" value="ANL_N_sf"/>
</dbReference>
<dbReference type="SUPFAM" id="SSF47336">
    <property type="entry name" value="ACP-like"/>
    <property type="match status" value="4"/>
</dbReference>
<dbReference type="SUPFAM" id="SSF52777">
    <property type="entry name" value="CoA-dependent acyltransferases"/>
    <property type="match status" value="6"/>
</dbReference>
<dbReference type="Gene3D" id="3.40.50.980">
    <property type="match status" value="6"/>
</dbReference>
<gene>
    <name evidence="6" type="ORF">LEN_2615</name>
</gene>
<dbReference type="CDD" id="cd17651">
    <property type="entry name" value="A_NRPS_VisG_like"/>
    <property type="match status" value="2"/>
</dbReference>
<evidence type="ECO:0000256" key="2">
    <source>
        <dbReference type="ARBA" id="ARBA00006432"/>
    </source>
</evidence>
<dbReference type="GO" id="GO:0043041">
    <property type="term" value="P:amino acid activation for nonribosomal peptide biosynthetic process"/>
    <property type="evidence" value="ECO:0007669"/>
    <property type="project" value="TreeGrafter"/>
</dbReference>
<feature type="domain" description="Carrier" evidence="5">
    <location>
        <begin position="2672"/>
        <end position="2747"/>
    </location>
</feature>
<dbReference type="Gene3D" id="3.40.50.12780">
    <property type="entry name" value="N-terminal domain of ligase-like"/>
    <property type="match status" value="1"/>
</dbReference>
<dbReference type="FunFam" id="1.10.1200.10:FF:000005">
    <property type="entry name" value="Nonribosomal peptide synthetase 1"/>
    <property type="match status" value="4"/>
</dbReference>
<dbReference type="GeneID" id="83064461"/>
<dbReference type="InterPro" id="IPR020806">
    <property type="entry name" value="PKS_PP-bd"/>
</dbReference>
<dbReference type="InterPro" id="IPR036736">
    <property type="entry name" value="ACP-like_sf"/>
</dbReference>
<dbReference type="SUPFAM" id="SSF56801">
    <property type="entry name" value="Acetyl-CoA synthetase-like"/>
    <property type="match status" value="4"/>
</dbReference>
<dbReference type="PROSITE" id="PS50075">
    <property type="entry name" value="CARRIER"/>
    <property type="match status" value="4"/>
</dbReference>
<dbReference type="EMBL" id="AP014940">
    <property type="protein sequence ID" value="BAV98102.1"/>
    <property type="molecule type" value="Genomic_DNA"/>
</dbReference>
<dbReference type="GO" id="GO:0005829">
    <property type="term" value="C:cytosol"/>
    <property type="evidence" value="ECO:0007669"/>
    <property type="project" value="TreeGrafter"/>
</dbReference>
<dbReference type="CDD" id="cd19531">
    <property type="entry name" value="LCL_NRPS-like"/>
    <property type="match status" value="2"/>
</dbReference>
<dbReference type="PANTHER" id="PTHR45527">
    <property type="entry name" value="NONRIBOSOMAL PEPTIDE SYNTHETASE"/>
    <property type="match status" value="1"/>
</dbReference>
<organism evidence="6 7">
    <name type="scientific">Lysobacter enzymogenes</name>
    <dbReference type="NCBI Taxonomy" id="69"/>
    <lineage>
        <taxon>Bacteria</taxon>
        <taxon>Pseudomonadati</taxon>
        <taxon>Pseudomonadota</taxon>
        <taxon>Gammaproteobacteria</taxon>
        <taxon>Lysobacterales</taxon>
        <taxon>Lysobacteraceae</taxon>
        <taxon>Lysobacter</taxon>
    </lineage>
</organism>
<dbReference type="FunFam" id="2.30.38.10:FF:000001">
    <property type="entry name" value="Non-ribosomal peptide synthetase PvdI"/>
    <property type="match status" value="4"/>
</dbReference>
<comment type="cofactor">
    <cofactor evidence="1">
        <name>pantetheine 4'-phosphate</name>
        <dbReference type="ChEBI" id="CHEBI:47942"/>
    </cofactor>
</comment>
<dbReference type="NCBIfam" id="TIGR01733">
    <property type="entry name" value="AA-adenyl-dom"/>
    <property type="match status" value="4"/>
</dbReference>
<dbReference type="CDD" id="cd19544">
    <property type="entry name" value="E-C_NRPS"/>
    <property type="match status" value="1"/>
</dbReference>
<sequence>MRTDHHRRSDNAPAAPIVNRHSLDAQLCAHELFEKRAALSPSAIAIRQDGFELSYGELNARANRLARHLRALGVGADDRVALRLPRSAELIVAMLAIAKAGAAYLPLDPAYPPERQSYMLADSGARLLLSLGEGDDAAASPPRIALDAPQRPWDRLDGSDLSRAETGLAPEHLAYVIYTSGSTGQPKGVMVEHRNLRNLLDWHCDAFALGEGERSACAAGLAFDACTWEIWPPLCMGATLVLAPAAAAGDPLALLRWWESQELHSGFLVTALAEIALKRAPATGPLRRLLTGGDRLSRLPDAHLPFELINNYGPTETTVVATSGRLRADDAALHIGRPIANTSIYLLDENGQPVADGAPGEIFIGGASVARGYLNRPELTAERFLVDPFAGGGEARMYRTGDLGRWLPDGNLEFLGRNDQQIKIRGFRVEPGEIEARLRELAGVDEAVVHAREDRPGDKRLVAYLTGADIAPAAELRAALSRELPDYMVPAAFVTLERLPLTPNGKLDRQALPAPDHEAYAQRPYTAPQGETETALAQIWAELLQLERVGRDDHFFESGGHSLLAVQLMERLRDRGFYADVRTLFAQPTLAALAQAVEQARERDWREVAVPPNLIPVGATALTPDQLPLVHLDEAQLARIVDSVAGGAANLQDVYPLAPLQEGILFHHLLQTQGDPYLLSTTLAFDSRERLDGFVRALQIAIDRHDVLRTAVLWEGLSEPVQVVWRKARLQVETLAFDGADVEAQLLAHTDPSHNRIDVRSAPQMRGFAAFDAAGQRWLLTLLQHHLIMDHITSDLLMQELAWIQDGRESELPAPVPFRDFVAQARLGVSVEEHESYFRRILGDVEETTAPFGRKDVQGAGQDIVELQRTLDPALSRRLRAQAKALGVSAASVFHWAWGQVLAKTTGQDEAVFGTVLFGRMHGGSRADRALGLFINTLPVRVRLGEIGVREGVLATHASLSELVWHEHAPLALAQRCSALPASTPLFSALLNYHYSAGSLGIDVERGWGEGVQLLAFKERTNYAFNLSVDDRGEDFGLGLQIVADIDGARVCDYLQRVLERAADALERAPDAAAWTIDVLERDERERLLRERNATQRDYPRQGGVHRAFERRAADTPDAVALEQDGQTLSYAELDARAERVARRLRALGVGTNDRVALVLPRSAELVVGMLAALKAGGAYVPMDPAYPAERLAFLLADSAPKAVLSVAELRAQFALDATAPVLQLDGQDAHAGAADSEAGERIAVDGGDLAYVIYTSGSTGQPKGVMVEHDHLANLVGWHCETFPLQPGERTASLAGVAFDACTWEIWPALSMGATLALPPQAAAGDPMQALHWWRAQELHSGFLVTALAEIVLSDSALSNESAAQPGRALRSLLTGGDRLSRLPERELPFQLINNYGPTETTVVATSGRLRGDDAALHIGRPIANTAIYLLDAHGQPVPEGVAGEIYIGGASVARGYLNRPELSAERFLADPFAGVDGARMYRSGDLGRWLPDGNLEFLGRNDHQIKLRGFRIELGEIEAQLARLPGVAEAAAHVREDAAGDKRLVAYLAGAGLAPAAQLREALARELPDYMVPTAFVILDRLPLTPNGKLDRRALPAPQDEHYAHRAYEAPQGEIETALAQIWAELLRVERVGRRDHFFDLGGHSLLAMRLLSRIGQRLNLEASLPQLFAQPVLADFAAALAQAHADALPALSAGPRPAALPLSFAQQRLWFVAQMGEEANAAHNIPLGLRLRGALDEAALDAALARIVQRHEALRTRFERVDGQPVQRIDAASGFALSRHDLSAAADPQAELQRQALEEARAPFDLERAAPVRGRLLRLGEGDHALLLTQHHIASDGWSMGVLIDELSALYRAYALDGVAQHDDPLPPLPVQYADYALWQRGWLDGDLLRHQQDYWRDHLRAAPDLLELPTDRPRPALQEHAGERRRFQLDAALTRELHAFSHRHGTTLYMTLLAAWAALLGRLSGQQDLVVGTPMVNRNRTDLEPLIGLFLNTLALRFDLSADPSAAAFLAQVRDTALAAQANKDLPFEQVVETLKPARSLAYTPLYQVVFVMQNQVDPVPHLPGLQVEAMEAPQTRAQTDLWWSISEEGEQLHGEVVFATALFDADTIERWIGHWEVLLRGMIADDAQALSRLPLLTPAQREDAVHAWNRTERALPPQRHVHAWVEAQAAQAGDVPALVHEDQRLSYAELNARANRLAHYLISLGVRPDHRVALALERGADFVIAMLATLKAGAAYVPLDPQYPSERLAFMLDDSRPKAVLTHSTVQERLPASRALMTASVVELDDPAAPWAQLSDADPDADALGLTPDHLAYVIYTSGSTGKPKGVMVPHRGLCNLVAAQADALEVEPGSRVLQCASFSFDASVFEMVMALCHASTLYVPAPGALLAGQTLADAVRRHGITHLTLTPAVLTSVEDEPAFASVRTLVVAGDACAQALVRRWARGRRFVNAYGPTESTIWATYQRCDADAPSAPPIGRPIANTAIYLLDAHGEPVPTGVAGEIFIGGAGVARGYLNRAELSRERFLDDPFAGLDGARMYRTGDLARRRGDGVLEFQGRNDAQVKLRGFRIELGEIESQLTRQPGVQEALVTLREDASGERRLVAYLVGPQIPEAQHLRAALAKALPEYMLPAAFVTLAAWPLTPNGKLDRRALPSPDGEAFVQREYEPPQGPVEQALADIWTELLRIERVGRRDHFFEIGGHSLLAMQLTSRVRQRLGQELELASVFASPVLSDLAERVAQAEASTLPPIRTGQRPAALPLSFAQQRLWFLAQMGEEANAAYHVPGGLRLRGALDRAALQAALDRIVQRHEVLRTSFGLEQGQPVQCIRAEGRFALNQHDLSGAADIDAEVERWTGIEAHKTFDLGTGPLIRGRLLKLAAQDHILLLTVHHVVSDGWSMSVLMRELGELYRAYAVDGLSPDEDPLPALPVQYADYALWQRQWLDGAVLQRQLDFWRGHLLGAPALLELPGDRPRPAVQDLSGGTLTFELDAELSQGLRALSQRHGTTLYMTLLAGWAALLSRLSGQDDLVVGTAGVNRSHAEVEPLIGFFVNTLALRIDVSGEPSTAELLARVRATALAAQAHNDVPFQQVVEAVKPPRSRAHTPLYQVAFVMQNTPDGTLHLPQMEIEPILPDTTSAQIDLWWSATETGERIECSVVFAKALFDADTIVRWSGHWKTLLAAMVANDARPVSRLPLLSSPQRRQVLETWNATRRPYPRELSVARRVQARARDAAQIAAVTHEGASLSYAELNARANRLAHRLIALGVRPDQRVALLLERGPDLIVAMLATLKAGGAYVPLDPLYPSERLAFMLDDSRPKVVLTQASLEDALPSSRALMTAGVVVIDDPAASWLQLSDADPDPAALGLNEQHLAYVIYTSGSTGQPKGVMVERANLANLVGWHCETFPLQPGERTASMAGMAFDACTWEIWPALSMGATLALPPRAAAGDPAQLLQWWQAQELHSGFLVTALAEIALQDAAAAKPGRALRSLLTGGDRLNRLPDAALPFELVNNYGPTETTVVATSGTLRADDGAVHIGRPIANTAIYLLDAHGEPVPQGVAGELYIGGASVARGYLNRAELTAERFLDDPFAGREGARMYRSGDLARWRGDGRIEFLGRNDHQVKIRGFRIELGEIEARLARQPGVAEAVVHAREDSPGEPRLVAYLVGADVPAAAQLREALAKELPEYMLPAAFAILERLPLTPNGKLDRRALPAPEGDAYALQAYEEPQGEIENVLAAVWMELLKLPRIGRHDHFFEIGGHSLMATQLVSRIRREWELDIPLAEVFSNPTLAALSGVIVDYELSAFDPQDIASLLSEQELVKGSA</sequence>
<reference evidence="6 7" key="1">
    <citation type="journal article" date="2017" name="DNA Res.">
        <title>Complete genome sequence and expression profile of the commercial lytic enzyme producer Lysobacter enzymogenes M497-1.</title>
        <authorList>
            <person name="Takami H."/>
            <person name="Toyoda A."/>
            <person name="Uchiyama I."/>
            <person name="Itoh T."/>
            <person name="Takaki Y."/>
            <person name="Arai W."/>
            <person name="Nishi S."/>
            <person name="Kawai M."/>
            <person name="Shinya K."/>
            <person name="Ikeda H."/>
        </authorList>
    </citation>
    <scope>NUCLEOTIDE SEQUENCE [LARGE SCALE GENOMIC DNA]</scope>
    <source>
        <strain evidence="6 7">M497-1</strain>
    </source>
</reference>
<dbReference type="Gene3D" id="3.30.559.30">
    <property type="entry name" value="Nonribosomal peptide synthetase, condensation domain"/>
    <property type="match status" value="3"/>
</dbReference>
<evidence type="ECO:0000313" key="7">
    <source>
        <dbReference type="Proteomes" id="UP000218824"/>
    </source>
</evidence>